<dbReference type="Proteomes" id="UP000603904">
    <property type="component" value="Unassembled WGS sequence"/>
</dbReference>
<accession>A0ABQ4FSV7</accession>
<dbReference type="EMBL" id="BOOC01000003">
    <property type="protein sequence ID" value="GIH37874.1"/>
    <property type="molecule type" value="Genomic_DNA"/>
</dbReference>
<feature type="transmembrane region" description="Helical" evidence="6">
    <location>
        <begin position="270"/>
        <end position="287"/>
    </location>
</feature>
<evidence type="ECO:0000256" key="2">
    <source>
        <dbReference type="ARBA" id="ARBA00022692"/>
    </source>
</evidence>
<feature type="transmembrane region" description="Helical" evidence="6">
    <location>
        <begin position="38"/>
        <end position="58"/>
    </location>
</feature>
<dbReference type="InterPro" id="IPR011701">
    <property type="entry name" value="MFS"/>
</dbReference>
<feature type="transmembrane region" description="Helical" evidence="6">
    <location>
        <begin position="160"/>
        <end position="179"/>
    </location>
</feature>
<evidence type="ECO:0000259" key="7">
    <source>
        <dbReference type="PROSITE" id="PS50850"/>
    </source>
</evidence>
<comment type="caution">
    <text evidence="8">The sequence shown here is derived from an EMBL/GenBank/DDBJ whole genome shotgun (WGS) entry which is preliminary data.</text>
</comment>
<evidence type="ECO:0000256" key="1">
    <source>
        <dbReference type="ARBA" id="ARBA00004651"/>
    </source>
</evidence>
<feature type="transmembrane region" description="Helical" evidence="6">
    <location>
        <begin position="355"/>
        <end position="377"/>
    </location>
</feature>
<feature type="transmembrane region" description="Helical" evidence="6">
    <location>
        <begin position="95"/>
        <end position="117"/>
    </location>
</feature>
<dbReference type="InterPro" id="IPR036259">
    <property type="entry name" value="MFS_trans_sf"/>
</dbReference>
<evidence type="ECO:0000256" key="4">
    <source>
        <dbReference type="ARBA" id="ARBA00023136"/>
    </source>
</evidence>
<feature type="transmembrane region" description="Helical" evidence="6">
    <location>
        <begin position="129"/>
        <end position="148"/>
    </location>
</feature>
<gene>
    <name evidence="8" type="ORF">Mco01_08740</name>
</gene>
<sequence length="481" mass="48802">MAWFIAVGIALAALNLRTAVTSVGTVMDEVSAGLGMSAAATGLLTTLPVLCFAIFGALTPALSRRVGEHALLLGAIVLLGAGQAVRAVVDSAVPFLAASAVALAGGAVGNVVIPALIKRHFPRRGGAMTTVYSTALAVGTMVAAAATVPVQQAAGGNWHVALGVWAALAAVAVIPWLALARRSEPERRSTHARAGRAALLRSRLAWAVAGYFGSQSLIAYVMFGWLPLLLRDNGYTSGQAAVILAVFTGLGIPISLAVPPLATRLRDQRPLVAAFVVLYAVGFAGLLSGHALWASSMAVAVGMGSFPLALSMLALRTRSGAATAALSAFGQSTGYLIAGAGPITFGLLHQVSGGWALPFGLLFAAVAVQLVTGWYAGGERTLEDEGRAVPAGPDPEAAERAADGADHAADHAEGAGGGGHASHGVSGPVAGHPALGIRDLVAGRHRTSDERGRRSDGLPAAGPRQGRRTARAGRRRGSRSR</sequence>
<feature type="transmembrane region" description="Helical" evidence="6">
    <location>
        <begin position="204"/>
        <end position="226"/>
    </location>
</feature>
<protein>
    <submittedName>
        <fullName evidence="8">MFS transporter</fullName>
    </submittedName>
</protein>
<feature type="transmembrane region" description="Helical" evidence="6">
    <location>
        <begin position="293"/>
        <end position="315"/>
    </location>
</feature>
<name>A0ABQ4FSV7_9ACTN</name>
<dbReference type="PROSITE" id="PS50850">
    <property type="entry name" value="MFS"/>
    <property type="match status" value="1"/>
</dbReference>
<reference evidence="8 9" key="1">
    <citation type="submission" date="2021-01" db="EMBL/GenBank/DDBJ databases">
        <title>Whole genome shotgun sequence of Microbispora corallina NBRC 16416.</title>
        <authorList>
            <person name="Komaki H."/>
            <person name="Tamura T."/>
        </authorList>
    </citation>
    <scope>NUCLEOTIDE SEQUENCE [LARGE SCALE GENOMIC DNA]</scope>
    <source>
        <strain evidence="8 9">NBRC 16416</strain>
    </source>
</reference>
<dbReference type="InterPro" id="IPR020846">
    <property type="entry name" value="MFS_dom"/>
</dbReference>
<feature type="transmembrane region" description="Helical" evidence="6">
    <location>
        <begin position="238"/>
        <end position="258"/>
    </location>
</feature>
<keyword evidence="9" id="KW-1185">Reference proteome</keyword>
<dbReference type="Gene3D" id="1.20.1250.20">
    <property type="entry name" value="MFS general substrate transporter like domains"/>
    <property type="match status" value="1"/>
</dbReference>
<dbReference type="SUPFAM" id="SSF103473">
    <property type="entry name" value="MFS general substrate transporter"/>
    <property type="match status" value="1"/>
</dbReference>
<feature type="domain" description="Major facilitator superfamily (MFS) profile" evidence="7">
    <location>
        <begin position="1"/>
        <end position="381"/>
    </location>
</feature>
<keyword evidence="4 6" id="KW-0472">Membrane</keyword>
<dbReference type="InterPro" id="IPR052524">
    <property type="entry name" value="MFS_Cyanate_Porter"/>
</dbReference>
<dbReference type="PANTHER" id="PTHR23523:SF2">
    <property type="entry name" value="2-NITROIMIDAZOLE TRANSPORTER"/>
    <property type="match status" value="1"/>
</dbReference>
<evidence type="ECO:0000256" key="6">
    <source>
        <dbReference type="SAM" id="Phobius"/>
    </source>
</evidence>
<organism evidence="8 9">
    <name type="scientific">Microbispora corallina</name>
    <dbReference type="NCBI Taxonomy" id="83302"/>
    <lineage>
        <taxon>Bacteria</taxon>
        <taxon>Bacillati</taxon>
        <taxon>Actinomycetota</taxon>
        <taxon>Actinomycetes</taxon>
        <taxon>Streptosporangiales</taxon>
        <taxon>Streptosporangiaceae</taxon>
        <taxon>Microbispora</taxon>
    </lineage>
</organism>
<proteinExistence type="predicted"/>
<dbReference type="CDD" id="cd17339">
    <property type="entry name" value="MFS_NIMT_CynX_like"/>
    <property type="match status" value="1"/>
</dbReference>
<evidence type="ECO:0000313" key="9">
    <source>
        <dbReference type="Proteomes" id="UP000603904"/>
    </source>
</evidence>
<feature type="transmembrane region" description="Helical" evidence="6">
    <location>
        <begin position="70"/>
        <end position="89"/>
    </location>
</feature>
<keyword evidence="3 6" id="KW-1133">Transmembrane helix</keyword>
<keyword evidence="2 6" id="KW-0812">Transmembrane</keyword>
<dbReference type="PANTHER" id="PTHR23523">
    <property type="match status" value="1"/>
</dbReference>
<dbReference type="Pfam" id="PF07690">
    <property type="entry name" value="MFS_1"/>
    <property type="match status" value="1"/>
</dbReference>
<feature type="compositionally biased region" description="Basic residues" evidence="5">
    <location>
        <begin position="465"/>
        <end position="481"/>
    </location>
</feature>
<evidence type="ECO:0000256" key="3">
    <source>
        <dbReference type="ARBA" id="ARBA00022989"/>
    </source>
</evidence>
<feature type="compositionally biased region" description="Basic and acidic residues" evidence="5">
    <location>
        <begin position="446"/>
        <end position="456"/>
    </location>
</feature>
<evidence type="ECO:0000256" key="5">
    <source>
        <dbReference type="SAM" id="MobiDB-lite"/>
    </source>
</evidence>
<feature type="region of interest" description="Disordered" evidence="5">
    <location>
        <begin position="384"/>
        <end position="481"/>
    </location>
</feature>
<evidence type="ECO:0000313" key="8">
    <source>
        <dbReference type="EMBL" id="GIH37874.1"/>
    </source>
</evidence>
<feature type="compositionally biased region" description="Basic and acidic residues" evidence="5">
    <location>
        <begin position="397"/>
        <end position="413"/>
    </location>
</feature>
<feature type="transmembrane region" description="Helical" evidence="6">
    <location>
        <begin position="322"/>
        <end position="343"/>
    </location>
</feature>
<comment type="subcellular location">
    <subcellularLocation>
        <location evidence="1">Cell membrane</location>
        <topology evidence="1">Multi-pass membrane protein</topology>
    </subcellularLocation>
</comment>